<dbReference type="Gene3D" id="3.50.50.100">
    <property type="match status" value="1"/>
</dbReference>
<organism evidence="2 3">
    <name type="scientific">Vanrija pseudolonga</name>
    <dbReference type="NCBI Taxonomy" id="143232"/>
    <lineage>
        <taxon>Eukaryota</taxon>
        <taxon>Fungi</taxon>
        <taxon>Dikarya</taxon>
        <taxon>Basidiomycota</taxon>
        <taxon>Agaricomycotina</taxon>
        <taxon>Tremellomycetes</taxon>
        <taxon>Trichosporonales</taxon>
        <taxon>Trichosporonaceae</taxon>
        <taxon>Vanrija</taxon>
    </lineage>
</organism>
<dbReference type="PRINTS" id="PR00368">
    <property type="entry name" value="FADPNR"/>
</dbReference>
<dbReference type="GO" id="GO:0004174">
    <property type="term" value="F:electron-transferring-flavoprotein dehydrogenase activity"/>
    <property type="evidence" value="ECO:0007669"/>
    <property type="project" value="TreeGrafter"/>
</dbReference>
<protein>
    <submittedName>
        <fullName evidence="2">Fe-regulated protein 8</fullName>
    </submittedName>
</protein>
<proteinExistence type="predicted"/>
<dbReference type="RefSeq" id="XP_062631745.1">
    <property type="nucleotide sequence ID" value="XM_062775761.1"/>
</dbReference>
<reference evidence="2" key="1">
    <citation type="submission" date="2023-10" db="EMBL/GenBank/DDBJ databases">
        <authorList>
            <person name="Noh H."/>
        </authorList>
    </citation>
    <scope>NUCLEOTIDE SEQUENCE</scope>
    <source>
        <strain evidence="2">DUCC4014</strain>
    </source>
</reference>
<dbReference type="PANTHER" id="PTHR43735:SF11">
    <property type="entry name" value="HYPOTHETICAL OXIDOREDUCTASE (EUROFUNG)"/>
    <property type="match status" value="1"/>
</dbReference>
<dbReference type="GO" id="GO:0005737">
    <property type="term" value="C:cytoplasm"/>
    <property type="evidence" value="ECO:0007669"/>
    <property type="project" value="TreeGrafter"/>
</dbReference>
<gene>
    <name evidence="2" type="primary">fer8_3</name>
    <name evidence="2" type="ORF">LOC62_07G009213</name>
</gene>
<dbReference type="InterPro" id="IPR036188">
    <property type="entry name" value="FAD/NAD-bd_sf"/>
</dbReference>
<dbReference type="AlphaFoldDB" id="A0AAF0YKG7"/>
<accession>A0AAF0YKG7</accession>
<evidence type="ECO:0000259" key="1">
    <source>
        <dbReference type="Pfam" id="PF07992"/>
    </source>
</evidence>
<dbReference type="GO" id="GO:0050660">
    <property type="term" value="F:flavin adenine dinucleotide binding"/>
    <property type="evidence" value="ECO:0007669"/>
    <property type="project" value="TreeGrafter"/>
</dbReference>
<dbReference type="InterPro" id="IPR023753">
    <property type="entry name" value="FAD/NAD-binding_dom"/>
</dbReference>
<feature type="domain" description="FAD/NAD(P)-binding" evidence="1">
    <location>
        <begin position="7"/>
        <end position="316"/>
    </location>
</feature>
<dbReference type="Pfam" id="PF07992">
    <property type="entry name" value="Pyr_redox_2"/>
    <property type="match status" value="1"/>
</dbReference>
<dbReference type="EMBL" id="CP086720">
    <property type="protein sequence ID" value="WOO85719.1"/>
    <property type="molecule type" value="Genomic_DNA"/>
</dbReference>
<dbReference type="FunFam" id="3.50.50.100:FF:000015">
    <property type="entry name" value="Amid-like NADH oxidoreductase, putative"/>
    <property type="match status" value="1"/>
</dbReference>
<dbReference type="Proteomes" id="UP000827549">
    <property type="component" value="Chromosome 7"/>
</dbReference>
<keyword evidence="3" id="KW-1185">Reference proteome</keyword>
<evidence type="ECO:0000313" key="3">
    <source>
        <dbReference type="Proteomes" id="UP000827549"/>
    </source>
</evidence>
<dbReference type="PRINTS" id="PR00411">
    <property type="entry name" value="PNDRDTASEI"/>
</dbReference>
<sequence>MVTALKNAVVVGASYVGINAAQQLAAVLPATYRVVLVEPHSHFHHLFAFPRFAIVPTHEHKAFVPFTGVFNQDTIPNKDQHKVVQARVVALEPGRAVLDREWEGSREIPFDYVVVATGTRLTPPGSMVSDDKPSAVTYFQDYQAKVKNANSVVLVGGGAVGIQMAADLKEKFPEKQVTLVHSRDKVMPRFHPQFHDLIQERFTELGIRLITNSRVVFPKGGFPEDGSTFTVDLADGTSVDAQLVIPATGQTPNNDLVRDLPASTPEGIINPANGFIRVQPTLQFKDPAYPNFFAVGDVADTGAHKAARPGAAQAAAAAQNILSLIEGKTPTETITVSPGGIHLTLGIQKNIIFRNPESEGAEPTSRWRDDGVEDMNIEGVWTRRGVRVNTLDDYHL</sequence>
<name>A0AAF0YKG7_9TREE</name>
<evidence type="ECO:0000313" key="2">
    <source>
        <dbReference type="EMBL" id="WOO85719.1"/>
    </source>
</evidence>
<dbReference type="SUPFAM" id="SSF51905">
    <property type="entry name" value="FAD/NAD(P)-binding domain"/>
    <property type="match status" value="1"/>
</dbReference>
<dbReference type="GeneID" id="87812376"/>
<dbReference type="PANTHER" id="PTHR43735">
    <property type="entry name" value="APOPTOSIS-INDUCING FACTOR 1"/>
    <property type="match status" value="1"/>
</dbReference>